<feature type="chain" id="PRO_5040462470" description="Cell wall protein PhiA" evidence="1">
    <location>
        <begin position="20"/>
        <end position="185"/>
    </location>
</feature>
<reference evidence="2" key="1">
    <citation type="journal article" date="2021" name="Nat. Commun.">
        <title>Genetic determinants of endophytism in the Arabidopsis root mycobiome.</title>
        <authorList>
            <person name="Mesny F."/>
            <person name="Miyauchi S."/>
            <person name="Thiergart T."/>
            <person name="Pickel B."/>
            <person name="Atanasova L."/>
            <person name="Karlsson M."/>
            <person name="Huettel B."/>
            <person name="Barry K.W."/>
            <person name="Haridas S."/>
            <person name="Chen C."/>
            <person name="Bauer D."/>
            <person name="Andreopoulos W."/>
            <person name="Pangilinan J."/>
            <person name="LaButti K."/>
            <person name="Riley R."/>
            <person name="Lipzen A."/>
            <person name="Clum A."/>
            <person name="Drula E."/>
            <person name="Henrissat B."/>
            <person name="Kohler A."/>
            <person name="Grigoriev I.V."/>
            <person name="Martin F.M."/>
            <person name="Hacquard S."/>
        </authorList>
    </citation>
    <scope>NUCLEOTIDE SEQUENCE</scope>
    <source>
        <strain evidence="2">FSSC 5 MPI-SDFR-AT-0091</strain>
    </source>
</reference>
<evidence type="ECO:0000313" key="3">
    <source>
        <dbReference type="Proteomes" id="UP000736672"/>
    </source>
</evidence>
<dbReference type="Proteomes" id="UP000736672">
    <property type="component" value="Unassembled WGS sequence"/>
</dbReference>
<keyword evidence="1" id="KW-0732">Signal</keyword>
<name>A0A9P9K525_FUSSL</name>
<dbReference type="EMBL" id="JAGTJS010000020">
    <property type="protein sequence ID" value="KAH7240464.1"/>
    <property type="molecule type" value="Genomic_DNA"/>
</dbReference>
<gene>
    <name evidence="2" type="ORF">B0J15DRAFT_404878</name>
</gene>
<comment type="caution">
    <text evidence="2">The sequence shown here is derived from an EMBL/GenBank/DDBJ whole genome shotgun (WGS) entry which is preliminary data.</text>
</comment>
<accession>A0A9P9K525</accession>
<keyword evidence="3" id="KW-1185">Reference proteome</keyword>
<evidence type="ECO:0008006" key="4">
    <source>
        <dbReference type="Google" id="ProtNLM"/>
    </source>
</evidence>
<evidence type="ECO:0000313" key="2">
    <source>
        <dbReference type="EMBL" id="KAH7240464.1"/>
    </source>
</evidence>
<proteinExistence type="predicted"/>
<organism evidence="2 3">
    <name type="scientific">Fusarium solani</name>
    <name type="common">Filamentous fungus</name>
    <dbReference type="NCBI Taxonomy" id="169388"/>
    <lineage>
        <taxon>Eukaryota</taxon>
        <taxon>Fungi</taxon>
        <taxon>Dikarya</taxon>
        <taxon>Ascomycota</taxon>
        <taxon>Pezizomycotina</taxon>
        <taxon>Sordariomycetes</taxon>
        <taxon>Hypocreomycetidae</taxon>
        <taxon>Hypocreales</taxon>
        <taxon>Nectriaceae</taxon>
        <taxon>Fusarium</taxon>
        <taxon>Fusarium solani species complex</taxon>
    </lineage>
</organism>
<evidence type="ECO:0000256" key="1">
    <source>
        <dbReference type="SAM" id="SignalP"/>
    </source>
</evidence>
<feature type="signal peptide" evidence="1">
    <location>
        <begin position="1"/>
        <end position="19"/>
    </location>
</feature>
<dbReference type="OrthoDB" id="4093325at2759"/>
<protein>
    <recommendedName>
        <fullName evidence="4">Cell wall protein PhiA</fullName>
    </recommendedName>
</protein>
<dbReference type="AlphaFoldDB" id="A0A9P9K525"/>
<sequence length="185" mass="19949">MQIKALLFAPLVATGLVSAVPSSKATNFELLALRSASDIHFSPVQAALNHLFLHLPHQKATCDAKPDNHATFSLVDGELYLYRKSGTRQKLYVDRSGMGQGILGYTTGNEPGPRNGERKGWKINKYGDLTFDGAGFIACTDSTKGSWSVGISIGLSNPGGNEHCLGFTARTITTRKPNSCKYTTQ</sequence>